<feature type="compositionally biased region" description="Basic and acidic residues" evidence="1">
    <location>
        <begin position="29"/>
        <end position="45"/>
    </location>
</feature>
<dbReference type="EMBL" id="JARBJD010000173">
    <property type="protein sequence ID" value="KAK2948597.1"/>
    <property type="molecule type" value="Genomic_DNA"/>
</dbReference>
<name>A0ABQ9XD66_9EUKA</name>
<gene>
    <name evidence="2" type="ORF">BLNAU_16496</name>
</gene>
<accession>A0ABQ9XD66</accession>
<feature type="region of interest" description="Disordered" evidence="1">
    <location>
        <begin position="1"/>
        <end position="55"/>
    </location>
</feature>
<comment type="caution">
    <text evidence="2">The sequence shown here is derived from an EMBL/GenBank/DDBJ whole genome shotgun (WGS) entry which is preliminary data.</text>
</comment>
<reference evidence="2 3" key="1">
    <citation type="journal article" date="2022" name="bioRxiv">
        <title>Genomics of Preaxostyla Flagellates Illuminates Evolutionary Transitions and the Path Towards Mitochondrial Loss.</title>
        <authorList>
            <person name="Novak L.V.F."/>
            <person name="Treitli S.C."/>
            <person name="Pyrih J."/>
            <person name="Halakuc P."/>
            <person name="Pipaliya S.V."/>
            <person name="Vacek V."/>
            <person name="Brzon O."/>
            <person name="Soukal P."/>
            <person name="Eme L."/>
            <person name="Dacks J.B."/>
            <person name="Karnkowska A."/>
            <person name="Elias M."/>
            <person name="Hampl V."/>
        </authorList>
    </citation>
    <scope>NUCLEOTIDE SEQUENCE [LARGE SCALE GENOMIC DNA]</scope>
    <source>
        <strain evidence="2">NAU3</strain>
        <tissue evidence="2">Gut</tissue>
    </source>
</reference>
<protein>
    <submittedName>
        <fullName evidence="2">Uncharacterized protein</fullName>
    </submittedName>
</protein>
<proteinExistence type="predicted"/>
<feature type="compositionally biased region" description="Acidic residues" evidence="1">
    <location>
        <begin position="171"/>
        <end position="180"/>
    </location>
</feature>
<evidence type="ECO:0000256" key="1">
    <source>
        <dbReference type="SAM" id="MobiDB-lite"/>
    </source>
</evidence>
<sequence>MSWKEQSDWDGRRTHKHRRDSGVSANRNRSRERESGRRKEREGHDTLQSSHADVSDCRDDEGLFEVDEGRTGQIGGDARCWILSPNRTLWTRLENDGLGWVHTSSSLDPVSTRCIAWRCGDGTTESIVLVDWGDSWVERGHVGGEHGETNTNGRKCVCGKEKRKEGRETDTAESEDNTPK</sequence>
<keyword evidence="3" id="KW-1185">Reference proteome</keyword>
<dbReference type="Proteomes" id="UP001281761">
    <property type="component" value="Unassembled WGS sequence"/>
</dbReference>
<feature type="compositionally biased region" description="Basic and acidic residues" evidence="1">
    <location>
        <begin position="1"/>
        <end position="12"/>
    </location>
</feature>
<organism evidence="2 3">
    <name type="scientific">Blattamonas nauphoetae</name>
    <dbReference type="NCBI Taxonomy" id="2049346"/>
    <lineage>
        <taxon>Eukaryota</taxon>
        <taxon>Metamonada</taxon>
        <taxon>Preaxostyla</taxon>
        <taxon>Oxymonadida</taxon>
        <taxon>Blattamonas</taxon>
    </lineage>
</organism>
<feature type="region of interest" description="Disordered" evidence="1">
    <location>
        <begin position="141"/>
        <end position="180"/>
    </location>
</feature>
<evidence type="ECO:0000313" key="3">
    <source>
        <dbReference type="Proteomes" id="UP001281761"/>
    </source>
</evidence>
<evidence type="ECO:0000313" key="2">
    <source>
        <dbReference type="EMBL" id="KAK2948597.1"/>
    </source>
</evidence>
<feature type="compositionally biased region" description="Basic and acidic residues" evidence="1">
    <location>
        <begin position="158"/>
        <end position="170"/>
    </location>
</feature>